<gene>
    <name evidence="2" type="ORF">SAMN05660236_4662</name>
</gene>
<protein>
    <submittedName>
        <fullName evidence="2">Ubiquitin-hydrolase Zn-finger-containing protein</fullName>
    </submittedName>
</protein>
<keyword evidence="3" id="KW-1185">Reference proteome</keyword>
<dbReference type="InterPro" id="IPR001607">
    <property type="entry name" value="Znf_UBP"/>
</dbReference>
<dbReference type="InterPro" id="IPR013083">
    <property type="entry name" value="Znf_RING/FYVE/PHD"/>
</dbReference>
<reference evidence="2 3" key="1">
    <citation type="submission" date="2017-02" db="EMBL/GenBank/DDBJ databases">
        <authorList>
            <person name="Peterson S.W."/>
        </authorList>
    </citation>
    <scope>NUCLEOTIDE SEQUENCE [LARGE SCALE GENOMIC DNA]</scope>
    <source>
        <strain evidence="2 3">DSM 25262</strain>
    </source>
</reference>
<name>A0A1T5M7U6_9BACT</name>
<evidence type="ECO:0000259" key="1">
    <source>
        <dbReference type="PROSITE" id="PS50271"/>
    </source>
</evidence>
<dbReference type="Proteomes" id="UP000190961">
    <property type="component" value="Unassembled WGS sequence"/>
</dbReference>
<dbReference type="RefSeq" id="WP_079689166.1">
    <property type="nucleotide sequence ID" value="NZ_FUZU01000003.1"/>
</dbReference>
<evidence type="ECO:0000313" key="3">
    <source>
        <dbReference type="Proteomes" id="UP000190961"/>
    </source>
</evidence>
<dbReference type="SUPFAM" id="SSF57850">
    <property type="entry name" value="RING/U-box"/>
    <property type="match status" value="1"/>
</dbReference>
<dbReference type="Pfam" id="PF02148">
    <property type="entry name" value="zf-UBP"/>
    <property type="match status" value="1"/>
</dbReference>
<dbReference type="OrthoDB" id="120315at2"/>
<organism evidence="2 3">
    <name type="scientific">Ohtaekwangia koreensis</name>
    <dbReference type="NCBI Taxonomy" id="688867"/>
    <lineage>
        <taxon>Bacteria</taxon>
        <taxon>Pseudomonadati</taxon>
        <taxon>Bacteroidota</taxon>
        <taxon>Cytophagia</taxon>
        <taxon>Cytophagales</taxon>
        <taxon>Fulvivirgaceae</taxon>
        <taxon>Ohtaekwangia</taxon>
    </lineage>
</organism>
<dbReference type="Gene3D" id="3.30.40.10">
    <property type="entry name" value="Zinc/RING finger domain, C3HC4 (zinc finger)"/>
    <property type="match status" value="1"/>
</dbReference>
<dbReference type="PROSITE" id="PS50271">
    <property type="entry name" value="ZF_UBP"/>
    <property type="match status" value="1"/>
</dbReference>
<keyword evidence="2" id="KW-0378">Hydrolase</keyword>
<accession>A0A1T5M7U6</accession>
<sequence length="92" mass="10489">MANEQEGLCKHLQELHTLKKEKEHVCEECIKTGDEWLHLRTCQTCGTTLCCDSSPNKHASQHAHKAGHPVAISSEPGERWAWCYIDEQIAEY</sequence>
<dbReference type="GO" id="GO:0008270">
    <property type="term" value="F:zinc ion binding"/>
    <property type="evidence" value="ECO:0007669"/>
    <property type="project" value="InterPro"/>
</dbReference>
<dbReference type="AlphaFoldDB" id="A0A1T5M7U6"/>
<dbReference type="STRING" id="688867.SAMN05660236_4662"/>
<proteinExistence type="predicted"/>
<dbReference type="InterPro" id="IPR013087">
    <property type="entry name" value="Znf_C2H2_type"/>
</dbReference>
<evidence type="ECO:0000313" key="2">
    <source>
        <dbReference type="EMBL" id="SKC84084.1"/>
    </source>
</evidence>
<dbReference type="PROSITE" id="PS00028">
    <property type="entry name" value="ZINC_FINGER_C2H2_1"/>
    <property type="match status" value="1"/>
</dbReference>
<dbReference type="GO" id="GO:0016787">
    <property type="term" value="F:hydrolase activity"/>
    <property type="evidence" value="ECO:0007669"/>
    <property type="project" value="UniProtKB-KW"/>
</dbReference>
<feature type="domain" description="UBP-type" evidence="1">
    <location>
        <begin position="7"/>
        <end position="92"/>
    </location>
</feature>
<dbReference type="EMBL" id="FUZU01000003">
    <property type="protein sequence ID" value="SKC84084.1"/>
    <property type="molecule type" value="Genomic_DNA"/>
</dbReference>